<keyword evidence="7 9" id="KW-0456">Lyase</keyword>
<evidence type="ECO:0000256" key="3">
    <source>
        <dbReference type="ARBA" id="ARBA00022605"/>
    </source>
</evidence>
<keyword evidence="5 9" id="KW-0862">Zinc</keyword>
<name>A0A4X1SQW5_PIG</name>
<comment type="function">
    <text evidence="8 9">Catalyzes the dehydration of methylthioribulose-1-phosphate (MTRu-1-P) into 2,3-diketo-5-methylthiopentyl-1-phosphate (DK-MTP-1-P). Functions in the methionine salvage pathway, which plays a key role in cancer, apoptosis, microbial proliferation and inflammation. May inhibit the CASP1-related inflammatory response (pyroptosis), the CASP9-dependent apoptotic pathway and the cytochrome c-dependent and APAF1-mediated cell death.</text>
</comment>
<keyword evidence="6 9" id="KW-0486">Methionine biosynthesis</keyword>
<comment type="similarity">
    <text evidence="1">Belongs to the aldolase class II family. Adducin subfamily.</text>
</comment>
<keyword evidence="3 9" id="KW-0028">Amino-acid biosynthesis</keyword>
<evidence type="ECO:0000256" key="8">
    <source>
        <dbReference type="ARBA" id="ARBA00060021"/>
    </source>
</evidence>
<dbReference type="UniPathway" id="UPA00904">
    <property type="reaction ID" value="UER00875"/>
</dbReference>
<reference evidence="12 13" key="1">
    <citation type="submission" date="2017-08" db="EMBL/GenBank/DDBJ databases">
        <title>USMARCv1.0.</title>
        <authorList>
            <person name="Hannum G.I."/>
            <person name="Koren S."/>
            <person name="Schroeder S.G."/>
            <person name="Chin S.C."/>
            <person name="Nonneman D.J."/>
            <person name="Becker S.A."/>
            <person name="Rosen B.D."/>
            <person name="Bickhart D.M."/>
            <person name="Putnam N.H."/>
            <person name="Green R.E."/>
            <person name="Tuggle C.K."/>
            <person name="Liu H."/>
            <person name="Rohrer G.A."/>
            <person name="Warr A."/>
            <person name="Hall R."/>
            <person name="Kim K."/>
            <person name="Hume D.A."/>
            <person name="Talbot R."/>
            <person name="Chow W."/>
            <person name="Howe K."/>
            <person name="Schwartz A.S."/>
            <person name="Watson M."/>
            <person name="Archibald A.L."/>
            <person name="Phillippy A.M."/>
            <person name="Smith T.P.L."/>
        </authorList>
    </citation>
    <scope>NUCLEOTIDE SEQUENCE [LARGE SCALE GENOMIC DNA]</scope>
</reference>
<sequence length="272" mass="30053">MRLRGWASGQRGPPGPAFRLVRPASGLPSTPPDCISGLAVLAPTEGREQSLAKTGGRGYLCSRPCLAVTLQRETVARGNASRSNEIYIAPSGVQKERIQPEDMFVCDIDEQDISGPPPHKNLKKSQCTPLFMNAYTMRGAGAVIHTHSKAAVMATLLFPGREFKITHQEMIKGIKKCTSGGYYRYDDMLVVPIIENTPEEKDLKERMARAMNEYPDSCAVLVRRHGVYVWGETWEKAKTMCECYDYLFDVAVSMKKVGLDPTQLPVGENGIV</sequence>
<comment type="cofactor">
    <cofactor evidence="9">
        <name>Zn(2+)</name>
        <dbReference type="ChEBI" id="CHEBI:29105"/>
    </cofactor>
    <text evidence="9">Binds 1 zinc ion per subunit.</text>
</comment>
<feature type="binding site" evidence="9">
    <location>
        <position position="147"/>
    </location>
    <ligand>
        <name>Zn(2+)</name>
        <dbReference type="ChEBI" id="CHEBI:29105"/>
    </ligand>
</feature>
<gene>
    <name evidence="9 12" type="primary">APIP</name>
</gene>
<evidence type="ECO:0000256" key="6">
    <source>
        <dbReference type="ARBA" id="ARBA00023167"/>
    </source>
</evidence>
<evidence type="ECO:0000256" key="1">
    <source>
        <dbReference type="ARBA" id="ARBA00006274"/>
    </source>
</evidence>
<dbReference type="EC" id="4.2.1.109" evidence="9"/>
<evidence type="ECO:0000256" key="4">
    <source>
        <dbReference type="ARBA" id="ARBA00022723"/>
    </source>
</evidence>
<evidence type="ECO:0000256" key="7">
    <source>
        <dbReference type="ARBA" id="ARBA00023239"/>
    </source>
</evidence>
<evidence type="ECO:0000256" key="9">
    <source>
        <dbReference type="HAMAP-Rule" id="MF_03116"/>
    </source>
</evidence>
<evidence type="ECO:0000259" key="11">
    <source>
        <dbReference type="SMART" id="SM01007"/>
    </source>
</evidence>
<evidence type="ECO:0000256" key="10">
    <source>
        <dbReference type="SAM" id="MobiDB-lite"/>
    </source>
</evidence>
<dbReference type="NCBIfam" id="TIGR03328">
    <property type="entry name" value="salvage_mtnB"/>
    <property type="match status" value="1"/>
</dbReference>
<evidence type="ECO:0000313" key="12">
    <source>
        <dbReference type="Ensembl" id="ENSSSCP00070004787.1"/>
    </source>
</evidence>
<evidence type="ECO:0000313" key="13">
    <source>
        <dbReference type="Proteomes" id="UP000314985"/>
    </source>
</evidence>
<dbReference type="SMART" id="SM01007">
    <property type="entry name" value="Aldolase_II"/>
    <property type="match status" value="1"/>
</dbReference>
<keyword evidence="2 9" id="KW-0963">Cytoplasm</keyword>
<feature type="binding site" evidence="9">
    <location>
        <position position="225"/>
    </location>
    <ligand>
        <name>Zn(2+)</name>
        <dbReference type="ChEBI" id="CHEBI:29105"/>
    </ligand>
</feature>
<dbReference type="InterPro" id="IPR017714">
    <property type="entry name" value="MethylthioRu-1-P_deHdtase_MtnB"/>
</dbReference>
<dbReference type="Pfam" id="PF00596">
    <property type="entry name" value="Aldolase_II"/>
    <property type="match status" value="1"/>
</dbReference>
<dbReference type="GO" id="GO:0005737">
    <property type="term" value="C:cytoplasm"/>
    <property type="evidence" value="ECO:0007669"/>
    <property type="project" value="UniProtKB-SubCell"/>
</dbReference>
<organism evidence="12 13">
    <name type="scientific">Sus scrofa</name>
    <name type="common">Pig</name>
    <dbReference type="NCBI Taxonomy" id="9823"/>
    <lineage>
        <taxon>Eukaryota</taxon>
        <taxon>Metazoa</taxon>
        <taxon>Chordata</taxon>
        <taxon>Craniata</taxon>
        <taxon>Vertebrata</taxon>
        <taxon>Euteleostomi</taxon>
        <taxon>Mammalia</taxon>
        <taxon>Eutheria</taxon>
        <taxon>Laurasiatheria</taxon>
        <taxon>Artiodactyla</taxon>
        <taxon>Suina</taxon>
        <taxon>Suidae</taxon>
        <taxon>Sus</taxon>
    </lineage>
</organism>
<keyword evidence="9" id="KW-0053">Apoptosis</keyword>
<dbReference type="PANTHER" id="PTHR10640">
    <property type="entry name" value="METHYLTHIORIBULOSE-1-PHOSPHATE DEHYDRATASE"/>
    <property type="match status" value="1"/>
</dbReference>
<accession>A0A4X1SQW5</accession>
<dbReference type="GO" id="GO:0008270">
    <property type="term" value="F:zinc ion binding"/>
    <property type="evidence" value="ECO:0007669"/>
    <property type="project" value="UniProtKB-UniRule"/>
</dbReference>
<dbReference type="Proteomes" id="UP000314985">
    <property type="component" value="Chromosome 2"/>
</dbReference>
<dbReference type="Ensembl" id="ENSSSCT00070005869.1">
    <property type="protein sequence ID" value="ENSSSCP00070004787.1"/>
    <property type="gene ID" value="ENSSSCG00070003098.1"/>
</dbReference>
<dbReference type="InterPro" id="IPR036409">
    <property type="entry name" value="Aldolase_II/adducin_N_sf"/>
</dbReference>
<feature type="binding site" evidence="9">
    <location>
        <position position="145"/>
    </location>
    <ligand>
        <name>Zn(2+)</name>
        <dbReference type="ChEBI" id="CHEBI:29105"/>
    </ligand>
</feature>
<feature type="region of interest" description="Disordered" evidence="10">
    <location>
        <begin position="1"/>
        <end position="25"/>
    </location>
</feature>
<dbReference type="InterPro" id="IPR001303">
    <property type="entry name" value="Aldolase_II/adducin_N"/>
</dbReference>
<comment type="pathway">
    <text evidence="9">Amino-acid biosynthesis; L-methionine biosynthesis via salvage pathway; L-methionine from S-methyl-5-thio-alpha-D-ribose 1-phosphate: step 2/6.</text>
</comment>
<dbReference type="GO" id="GO:0046570">
    <property type="term" value="F:methylthioribulose 1-phosphate dehydratase activity"/>
    <property type="evidence" value="ECO:0007669"/>
    <property type="project" value="UniProtKB-UniRule"/>
</dbReference>
<feature type="active site" description="Proton donor/acceptor" evidence="9">
    <location>
        <position position="169"/>
    </location>
</feature>
<comment type="catalytic activity">
    <reaction evidence="9">
        <text>5-(methylsulfanyl)-D-ribulose 1-phosphate = 5-methylsulfanyl-2,3-dioxopentyl phosphate + H2O</text>
        <dbReference type="Rhea" id="RHEA:15549"/>
        <dbReference type="ChEBI" id="CHEBI:15377"/>
        <dbReference type="ChEBI" id="CHEBI:58548"/>
        <dbReference type="ChEBI" id="CHEBI:58828"/>
        <dbReference type="EC" id="4.2.1.109"/>
    </reaction>
</comment>
<reference evidence="12" key="2">
    <citation type="submission" date="2025-08" db="UniProtKB">
        <authorList>
            <consortium name="Ensembl"/>
        </authorList>
    </citation>
    <scope>IDENTIFICATION</scope>
</reference>
<evidence type="ECO:0000256" key="5">
    <source>
        <dbReference type="ARBA" id="ARBA00022833"/>
    </source>
</evidence>
<evidence type="ECO:0000256" key="2">
    <source>
        <dbReference type="ARBA" id="ARBA00022490"/>
    </source>
</evidence>
<proteinExistence type="inferred from homology"/>
<dbReference type="HAMAP" id="MF_03116">
    <property type="entry name" value="Salvage_MtnB_euk"/>
    <property type="match status" value="1"/>
</dbReference>
<protein>
    <recommendedName>
        <fullName evidence="9">Methylthioribulose-1-phosphate dehydratase</fullName>
        <shortName evidence="9">MTRu-1-P dehydratase</shortName>
        <ecNumber evidence="9">4.2.1.109</ecNumber>
    </recommendedName>
    <alternativeName>
        <fullName evidence="9">APAF1-interacting protein</fullName>
    </alternativeName>
</protein>
<comment type="similarity">
    <text evidence="9">Belongs to the aldolase class II family. MtnB subfamily.</text>
</comment>
<keyword evidence="4 9" id="KW-0479">Metal-binding</keyword>
<dbReference type="FunFam" id="3.40.225.10:FF:000003">
    <property type="entry name" value="Methylthioribulose-1-phosphate dehydratase"/>
    <property type="match status" value="1"/>
</dbReference>
<dbReference type="SUPFAM" id="SSF53639">
    <property type="entry name" value="AraD/HMP-PK domain-like"/>
    <property type="match status" value="1"/>
</dbReference>
<comment type="subunit">
    <text evidence="9">Homotetramer. Interacts with APAF1. May interact with CASP1.</text>
</comment>
<dbReference type="InterPro" id="IPR027514">
    <property type="entry name" value="Salvage_MtnB_euk"/>
</dbReference>
<dbReference type="Gene3D" id="3.40.225.10">
    <property type="entry name" value="Class II aldolase/adducin N-terminal domain"/>
    <property type="match status" value="1"/>
</dbReference>
<dbReference type="GO" id="GO:0006915">
    <property type="term" value="P:apoptotic process"/>
    <property type="evidence" value="ECO:0007669"/>
    <property type="project" value="UniProtKB-KW"/>
</dbReference>
<comment type="subcellular location">
    <subcellularLocation>
        <location evidence="9">Cytoplasm</location>
    </subcellularLocation>
</comment>
<dbReference type="GO" id="GO:0019509">
    <property type="term" value="P:L-methionine salvage from methylthioadenosine"/>
    <property type="evidence" value="ECO:0007669"/>
    <property type="project" value="UniProtKB-UniRule"/>
</dbReference>
<dbReference type="AlphaFoldDB" id="A0A4X1SQW5"/>
<dbReference type="PANTHER" id="PTHR10640:SF7">
    <property type="entry name" value="METHYLTHIORIBULOSE-1-PHOSPHATE DEHYDRATASE"/>
    <property type="match status" value="1"/>
</dbReference>
<feature type="binding site" evidence="9">
    <location>
        <position position="127"/>
    </location>
    <ligand>
        <name>substrate</name>
    </ligand>
</feature>
<feature type="domain" description="Class II aldolase/adducin N-terminal" evidence="11">
    <location>
        <begin position="65"/>
        <end position="252"/>
    </location>
</feature>